<name>A0A8J4VRW4_9ROSI</name>
<keyword evidence="3" id="KW-0732">Signal</keyword>
<keyword evidence="6" id="KW-1185">Reference proteome</keyword>
<comment type="caution">
    <text evidence="5">The sequence shown here is derived from an EMBL/GenBank/DDBJ whole genome shotgun (WGS) entry which is preliminary data.</text>
</comment>
<dbReference type="InterPro" id="IPR001611">
    <property type="entry name" value="Leu-rich_rpt"/>
</dbReference>
<accession>A0A8J4VRW4</accession>
<dbReference type="InterPro" id="IPR013210">
    <property type="entry name" value="LRR_N_plant-typ"/>
</dbReference>
<dbReference type="Pfam" id="PF13516">
    <property type="entry name" value="LRR_6"/>
    <property type="match status" value="2"/>
</dbReference>
<organism evidence="5 6">
    <name type="scientific">Castanea mollissima</name>
    <name type="common">Chinese chestnut</name>
    <dbReference type="NCBI Taxonomy" id="60419"/>
    <lineage>
        <taxon>Eukaryota</taxon>
        <taxon>Viridiplantae</taxon>
        <taxon>Streptophyta</taxon>
        <taxon>Embryophyta</taxon>
        <taxon>Tracheophyta</taxon>
        <taxon>Spermatophyta</taxon>
        <taxon>Magnoliopsida</taxon>
        <taxon>eudicotyledons</taxon>
        <taxon>Gunneridae</taxon>
        <taxon>Pentapetalae</taxon>
        <taxon>rosids</taxon>
        <taxon>fabids</taxon>
        <taxon>Fagales</taxon>
        <taxon>Fagaceae</taxon>
        <taxon>Castanea</taxon>
    </lineage>
</organism>
<dbReference type="Pfam" id="PF08263">
    <property type="entry name" value="LRRNT_2"/>
    <property type="match status" value="1"/>
</dbReference>
<dbReference type="SUPFAM" id="SSF52058">
    <property type="entry name" value="L domain-like"/>
    <property type="match status" value="1"/>
</dbReference>
<reference evidence="5" key="1">
    <citation type="submission" date="2020-03" db="EMBL/GenBank/DDBJ databases">
        <title>Castanea mollissima Vanexum genome sequencing.</title>
        <authorList>
            <person name="Staton M."/>
        </authorList>
    </citation>
    <scope>NUCLEOTIDE SEQUENCE</scope>
    <source>
        <tissue evidence="5">Leaf</tissue>
    </source>
</reference>
<feature type="chain" id="PRO_5035162538" description="Leucine-rich repeat-containing N-terminal plant-type domain-containing protein" evidence="3">
    <location>
        <begin position="25"/>
        <end position="247"/>
    </location>
</feature>
<dbReference type="OrthoDB" id="1739648at2759"/>
<evidence type="ECO:0000259" key="4">
    <source>
        <dbReference type="Pfam" id="PF08263"/>
    </source>
</evidence>
<evidence type="ECO:0000313" key="5">
    <source>
        <dbReference type="EMBL" id="KAF3958889.1"/>
    </source>
</evidence>
<dbReference type="PANTHER" id="PTHR48065">
    <property type="entry name" value="OS10G0469600 PROTEIN"/>
    <property type="match status" value="1"/>
</dbReference>
<dbReference type="AlphaFoldDB" id="A0A8J4VRW4"/>
<keyword evidence="2" id="KW-0677">Repeat</keyword>
<feature type="signal peptide" evidence="3">
    <location>
        <begin position="1"/>
        <end position="24"/>
    </location>
</feature>
<evidence type="ECO:0000256" key="3">
    <source>
        <dbReference type="SAM" id="SignalP"/>
    </source>
</evidence>
<dbReference type="Gene3D" id="3.80.10.10">
    <property type="entry name" value="Ribonuclease Inhibitor"/>
    <property type="match status" value="1"/>
</dbReference>
<evidence type="ECO:0000256" key="1">
    <source>
        <dbReference type="ARBA" id="ARBA00022614"/>
    </source>
</evidence>
<dbReference type="PANTHER" id="PTHR48065:SF75">
    <property type="entry name" value="LEUCINE-RICH REPEAT-CONTAINING N-TERMINAL PLANT-TYPE DOMAIN-CONTAINING PROTEIN"/>
    <property type="match status" value="1"/>
</dbReference>
<sequence length="247" mass="28076">MGWPLVKYLLWSLLLFVQIHEHRACIEEERMGLLELKAFLKSHTNYTKPLLPTWVYETKGGCCSWEWVNCSTNTGHVINLTLSNINILQDYVRGTWFFNVSLLQPFKELRILDLSNNGIAGWLRNEESNGFSNMSKLTQLNLRDNNFDKEILRSLGALPVLKSLDLSFNNMWPLSSKELVYLSNLEVLILQDCGLDGSLPFKGKHSNTYLPVIVFQVVIPCLKQEKPSNVAGVNAKSIALTPDTFLS</sequence>
<gene>
    <name evidence="5" type="ORF">CMV_016242</name>
</gene>
<dbReference type="InterPro" id="IPR032675">
    <property type="entry name" value="LRR_dom_sf"/>
</dbReference>
<dbReference type="EMBL" id="JRKL02002454">
    <property type="protein sequence ID" value="KAF3958889.1"/>
    <property type="molecule type" value="Genomic_DNA"/>
</dbReference>
<protein>
    <recommendedName>
        <fullName evidence="4">Leucine-rich repeat-containing N-terminal plant-type domain-containing protein</fullName>
    </recommendedName>
</protein>
<evidence type="ECO:0000256" key="2">
    <source>
        <dbReference type="ARBA" id="ARBA00022737"/>
    </source>
</evidence>
<proteinExistence type="predicted"/>
<dbReference type="Proteomes" id="UP000737018">
    <property type="component" value="Unassembled WGS sequence"/>
</dbReference>
<keyword evidence="1" id="KW-0433">Leucine-rich repeat</keyword>
<feature type="domain" description="Leucine-rich repeat-containing N-terminal plant-type" evidence="4">
    <location>
        <begin position="28"/>
        <end position="71"/>
    </location>
</feature>
<dbReference type="Pfam" id="PF00560">
    <property type="entry name" value="LRR_1"/>
    <property type="match status" value="1"/>
</dbReference>
<evidence type="ECO:0000313" key="6">
    <source>
        <dbReference type="Proteomes" id="UP000737018"/>
    </source>
</evidence>